<comment type="similarity">
    <text evidence="2">Belongs to the TRIM/RBCC family.</text>
</comment>
<dbReference type="AlphaFoldDB" id="K7FE31"/>
<dbReference type="Gene3D" id="2.60.120.920">
    <property type="match status" value="1"/>
</dbReference>
<dbReference type="PROSITE" id="PS50089">
    <property type="entry name" value="ZF_RING_2"/>
    <property type="match status" value="1"/>
</dbReference>
<dbReference type="EMBL" id="AGCU01088785">
    <property type="status" value="NOT_ANNOTATED_CDS"/>
    <property type="molecule type" value="Genomic_DNA"/>
</dbReference>
<reference evidence="13" key="2">
    <citation type="journal article" date="2013" name="Nat. Genet.">
        <title>The draft genomes of soft-shell turtle and green sea turtle yield insights into the development and evolution of the turtle-specific body plan.</title>
        <authorList>
            <person name="Wang Z."/>
            <person name="Pascual-Anaya J."/>
            <person name="Zadissa A."/>
            <person name="Li W."/>
            <person name="Niimura Y."/>
            <person name="Huang Z."/>
            <person name="Li C."/>
            <person name="White S."/>
            <person name="Xiong Z."/>
            <person name="Fang D."/>
            <person name="Wang B."/>
            <person name="Ming Y."/>
            <person name="Chen Y."/>
            <person name="Zheng Y."/>
            <person name="Kuraku S."/>
            <person name="Pignatelli M."/>
            <person name="Herrero J."/>
            <person name="Beal K."/>
            <person name="Nozawa M."/>
            <person name="Li Q."/>
            <person name="Wang J."/>
            <person name="Zhang H."/>
            <person name="Yu L."/>
            <person name="Shigenobu S."/>
            <person name="Wang J."/>
            <person name="Liu J."/>
            <person name="Flicek P."/>
            <person name="Searle S."/>
            <person name="Wang J."/>
            <person name="Kuratani S."/>
            <person name="Yin Y."/>
            <person name="Aken B."/>
            <person name="Zhang G."/>
            <person name="Irie N."/>
        </authorList>
    </citation>
    <scope>NUCLEOTIDE SEQUENCE [LARGE SCALE GENOMIC DNA]</scope>
    <source>
        <strain evidence="13">Daiwa-1</strain>
    </source>
</reference>
<dbReference type="Pfam" id="PF00622">
    <property type="entry name" value="SPRY"/>
    <property type="match status" value="1"/>
</dbReference>
<keyword evidence="8" id="KW-0812">Transmembrane</keyword>
<evidence type="ECO:0000259" key="11">
    <source>
        <dbReference type="PROSITE" id="PS50188"/>
    </source>
</evidence>
<dbReference type="CDD" id="cd12888">
    <property type="entry name" value="SPRY_PRY_TRIM7_like"/>
    <property type="match status" value="1"/>
</dbReference>
<feature type="transmembrane region" description="Helical" evidence="8">
    <location>
        <begin position="283"/>
        <end position="309"/>
    </location>
</feature>
<dbReference type="CDD" id="cd19760">
    <property type="entry name" value="Bbox2_TRIM4-like"/>
    <property type="match status" value="1"/>
</dbReference>
<keyword evidence="3" id="KW-0963">Cytoplasm</keyword>
<feature type="domain" description="RING-type" evidence="9">
    <location>
        <begin position="39"/>
        <end position="69"/>
    </location>
</feature>
<evidence type="ECO:0000256" key="7">
    <source>
        <dbReference type="PROSITE-ProRule" id="PRU00024"/>
    </source>
</evidence>
<dbReference type="Pfam" id="PF13765">
    <property type="entry name" value="PRY"/>
    <property type="match status" value="1"/>
</dbReference>
<protein>
    <recommendedName>
        <fullName evidence="14">Zinc finger protein RFP-like</fullName>
    </recommendedName>
</protein>
<dbReference type="SUPFAM" id="SSF57850">
    <property type="entry name" value="RING/U-box"/>
    <property type="match status" value="1"/>
</dbReference>
<dbReference type="InterPro" id="IPR050143">
    <property type="entry name" value="TRIM/RBCC"/>
</dbReference>
<feature type="domain" description="B box-type" evidence="10">
    <location>
        <begin position="102"/>
        <end position="143"/>
    </location>
</feature>
<dbReference type="PROSITE" id="PS50188">
    <property type="entry name" value="B302_SPRY"/>
    <property type="match status" value="1"/>
</dbReference>
<dbReference type="SUPFAM" id="SSF49899">
    <property type="entry name" value="Concanavalin A-like lectins/glucanases"/>
    <property type="match status" value="1"/>
</dbReference>
<dbReference type="InterPro" id="IPR000315">
    <property type="entry name" value="Znf_B-box"/>
</dbReference>
<evidence type="ECO:0000313" key="13">
    <source>
        <dbReference type="Proteomes" id="UP000007267"/>
    </source>
</evidence>
<dbReference type="InterPro" id="IPR001870">
    <property type="entry name" value="B30.2/SPRY"/>
</dbReference>
<keyword evidence="6" id="KW-0862">Zinc</keyword>
<keyword evidence="8" id="KW-1133">Transmembrane helix</keyword>
<dbReference type="PROSITE" id="PS50119">
    <property type="entry name" value="ZF_BBOX"/>
    <property type="match status" value="1"/>
</dbReference>
<reference evidence="12" key="4">
    <citation type="submission" date="2025-09" db="UniProtKB">
        <authorList>
            <consortium name="Ensembl"/>
        </authorList>
    </citation>
    <scope>IDENTIFICATION</scope>
</reference>
<dbReference type="InterPro" id="IPR013083">
    <property type="entry name" value="Znf_RING/FYVE/PHD"/>
</dbReference>
<dbReference type="InterPro" id="IPR003879">
    <property type="entry name" value="Butyrophylin_SPRY"/>
</dbReference>
<evidence type="ECO:0000256" key="8">
    <source>
        <dbReference type="SAM" id="Phobius"/>
    </source>
</evidence>
<dbReference type="Proteomes" id="UP000007267">
    <property type="component" value="Unassembled WGS sequence"/>
</dbReference>
<keyword evidence="5 7" id="KW-0863">Zinc-finger</keyword>
<feature type="transmembrane region" description="Helical" evidence="8">
    <location>
        <begin position="221"/>
        <end position="244"/>
    </location>
</feature>
<sequence length="453" mass="51241">MKLMLLPRPEAAMAAENPVESLHEKAPRPVRLEDFKASVTLECGHHFCRACLSQCWEGPGPAASCPQCRDPVQQGSLWPNRQLGNMVTIGQRQSLPPAWGADGGGVCGAHQESLKLFCEEDQAPLCVICRESRVHCAHTMLPIVEAAQQYKVEHQKHLEQVRDTLTPLTLHRTGKMLEPEKISPELELRLNDFSQKAVAFKDRIEKPQKILSSCLVPQEQVFLWFTLHNVSHLCVSWLAALAYFSGFNPSKCQMIQAEIKHPQDLSRKLYSVQKLKSENNTQLALLGLSLSSLLLLYFKIIIVMMNILATVTLDPDTAHPNLVLSRDWKHVKYGYMPQQLPSYPERFDTALCVLGCEGFTSGRHCWEVEVVTGRYWAVGVAREFVQRKGEIKPYPEWGIWTVEQRQDQFRARTSPATLLLLSWSPNRIRVCLDCDRGQVTFIDAGAEAPIFTF</sequence>
<dbReference type="InterPro" id="IPR017907">
    <property type="entry name" value="Znf_RING_CS"/>
</dbReference>
<evidence type="ECO:0000259" key="10">
    <source>
        <dbReference type="PROSITE" id="PS50119"/>
    </source>
</evidence>
<organism evidence="12 13">
    <name type="scientific">Pelodiscus sinensis</name>
    <name type="common">Chinese softshell turtle</name>
    <name type="synonym">Trionyx sinensis</name>
    <dbReference type="NCBI Taxonomy" id="13735"/>
    <lineage>
        <taxon>Eukaryota</taxon>
        <taxon>Metazoa</taxon>
        <taxon>Chordata</taxon>
        <taxon>Craniata</taxon>
        <taxon>Vertebrata</taxon>
        <taxon>Euteleostomi</taxon>
        <taxon>Archelosauria</taxon>
        <taxon>Testudinata</taxon>
        <taxon>Testudines</taxon>
        <taxon>Cryptodira</taxon>
        <taxon>Trionychia</taxon>
        <taxon>Trionychidae</taxon>
        <taxon>Pelodiscus</taxon>
    </lineage>
</organism>
<comment type="subcellular location">
    <subcellularLocation>
        <location evidence="1">Cytoplasm</location>
    </subcellularLocation>
</comment>
<dbReference type="PRINTS" id="PR01407">
    <property type="entry name" value="BUTYPHLNCDUF"/>
</dbReference>
<evidence type="ECO:0000256" key="4">
    <source>
        <dbReference type="ARBA" id="ARBA00022723"/>
    </source>
</evidence>
<reference evidence="12" key="3">
    <citation type="submission" date="2025-08" db="UniProtKB">
        <authorList>
            <consortium name="Ensembl"/>
        </authorList>
    </citation>
    <scope>IDENTIFICATION</scope>
</reference>
<evidence type="ECO:0000259" key="9">
    <source>
        <dbReference type="PROSITE" id="PS50089"/>
    </source>
</evidence>
<dbReference type="EMBL" id="AGCU01088786">
    <property type="status" value="NOT_ANNOTATED_CDS"/>
    <property type="molecule type" value="Genomic_DNA"/>
</dbReference>
<dbReference type="HOGENOM" id="CLU_013137_0_3_1"/>
<keyword evidence="8" id="KW-0472">Membrane</keyword>
<dbReference type="eggNOG" id="KOG2177">
    <property type="taxonomic scope" value="Eukaryota"/>
</dbReference>
<dbReference type="Gene3D" id="3.30.40.10">
    <property type="entry name" value="Zinc/RING finger domain, C3HC4 (zinc finger)"/>
    <property type="match status" value="1"/>
</dbReference>
<keyword evidence="13" id="KW-1185">Reference proteome</keyword>
<dbReference type="SUPFAM" id="SSF57845">
    <property type="entry name" value="B-box zinc-binding domain"/>
    <property type="match status" value="1"/>
</dbReference>
<dbReference type="InterPro" id="IPR003877">
    <property type="entry name" value="SPRY_dom"/>
</dbReference>
<dbReference type="OMA" id="PTHECPM"/>
<evidence type="ECO:0000256" key="1">
    <source>
        <dbReference type="ARBA" id="ARBA00004496"/>
    </source>
</evidence>
<dbReference type="Pfam" id="PF00097">
    <property type="entry name" value="zf-C3HC4"/>
    <property type="match status" value="1"/>
</dbReference>
<dbReference type="InterPro" id="IPR018957">
    <property type="entry name" value="Znf_C3HC4_RING-type"/>
</dbReference>
<dbReference type="SMART" id="SM00336">
    <property type="entry name" value="BBOX"/>
    <property type="match status" value="1"/>
</dbReference>
<dbReference type="Ensembl" id="ENSPSIT00000006328.1">
    <property type="protein sequence ID" value="ENSPSIP00000006291.1"/>
    <property type="gene ID" value="ENSPSIG00000005808.1"/>
</dbReference>
<evidence type="ECO:0000256" key="2">
    <source>
        <dbReference type="ARBA" id="ARBA00008518"/>
    </source>
</evidence>
<dbReference type="InterPro" id="IPR013320">
    <property type="entry name" value="ConA-like_dom_sf"/>
</dbReference>
<reference evidence="13" key="1">
    <citation type="submission" date="2011-10" db="EMBL/GenBank/DDBJ databases">
        <authorList>
            <consortium name="Soft-shell Turtle Genome Consortium"/>
        </authorList>
    </citation>
    <scope>NUCLEOTIDE SEQUENCE [LARGE SCALE GENOMIC DNA]</scope>
    <source>
        <strain evidence="13">Daiwa-1</strain>
    </source>
</reference>
<accession>K7FE31</accession>
<evidence type="ECO:0000256" key="5">
    <source>
        <dbReference type="ARBA" id="ARBA00022771"/>
    </source>
</evidence>
<dbReference type="InterPro" id="IPR043136">
    <property type="entry name" value="B30.2/SPRY_sf"/>
</dbReference>
<keyword evidence="4" id="KW-0479">Metal-binding</keyword>
<proteinExistence type="inferred from homology"/>
<feature type="domain" description="B30.2/SPRY" evidence="11">
    <location>
        <begin position="290"/>
        <end position="453"/>
    </location>
</feature>
<dbReference type="GeneTree" id="ENSGT01030000234669"/>
<evidence type="ECO:0008006" key="14">
    <source>
        <dbReference type="Google" id="ProtNLM"/>
    </source>
</evidence>
<evidence type="ECO:0000256" key="3">
    <source>
        <dbReference type="ARBA" id="ARBA00022490"/>
    </source>
</evidence>
<dbReference type="GO" id="GO:0008270">
    <property type="term" value="F:zinc ion binding"/>
    <property type="evidence" value="ECO:0007669"/>
    <property type="project" value="UniProtKB-KW"/>
</dbReference>
<dbReference type="PANTHER" id="PTHR24103">
    <property type="entry name" value="E3 UBIQUITIN-PROTEIN LIGASE TRIM"/>
    <property type="match status" value="1"/>
</dbReference>
<evidence type="ECO:0000313" key="12">
    <source>
        <dbReference type="Ensembl" id="ENSPSIP00000006291.1"/>
    </source>
</evidence>
<evidence type="ECO:0000256" key="6">
    <source>
        <dbReference type="ARBA" id="ARBA00022833"/>
    </source>
</evidence>
<dbReference type="InterPro" id="IPR006574">
    <property type="entry name" value="PRY"/>
</dbReference>
<dbReference type="PROSITE" id="PS00518">
    <property type="entry name" value="ZF_RING_1"/>
    <property type="match status" value="1"/>
</dbReference>
<dbReference type="InterPro" id="IPR001841">
    <property type="entry name" value="Znf_RING"/>
</dbReference>
<dbReference type="Gene3D" id="3.30.160.60">
    <property type="entry name" value="Classic Zinc Finger"/>
    <property type="match status" value="1"/>
</dbReference>
<dbReference type="SMART" id="SM00589">
    <property type="entry name" value="PRY"/>
    <property type="match status" value="1"/>
</dbReference>
<dbReference type="GO" id="GO:0005737">
    <property type="term" value="C:cytoplasm"/>
    <property type="evidence" value="ECO:0007669"/>
    <property type="project" value="UniProtKB-SubCell"/>
</dbReference>
<name>K7FE31_PELSI</name>
<dbReference type="Pfam" id="PF00643">
    <property type="entry name" value="zf-B_box"/>
    <property type="match status" value="1"/>
</dbReference>